<gene>
    <name evidence="2" type="ORF">HPBE_LOCUS10782</name>
</gene>
<feature type="transmembrane region" description="Helical" evidence="1">
    <location>
        <begin position="117"/>
        <end position="135"/>
    </location>
</feature>
<evidence type="ECO:0000256" key="1">
    <source>
        <dbReference type="SAM" id="Phobius"/>
    </source>
</evidence>
<dbReference type="Proteomes" id="UP000050761">
    <property type="component" value="Unassembled WGS sequence"/>
</dbReference>
<organism evidence="3 4">
    <name type="scientific">Heligmosomoides polygyrus</name>
    <name type="common">Parasitic roundworm</name>
    <dbReference type="NCBI Taxonomy" id="6339"/>
    <lineage>
        <taxon>Eukaryota</taxon>
        <taxon>Metazoa</taxon>
        <taxon>Ecdysozoa</taxon>
        <taxon>Nematoda</taxon>
        <taxon>Chromadorea</taxon>
        <taxon>Rhabditida</taxon>
        <taxon>Rhabditina</taxon>
        <taxon>Rhabditomorpha</taxon>
        <taxon>Strongyloidea</taxon>
        <taxon>Heligmosomidae</taxon>
        <taxon>Heligmosomoides</taxon>
    </lineage>
</organism>
<keyword evidence="1" id="KW-0472">Membrane</keyword>
<reference evidence="4" key="2">
    <citation type="submission" date="2019-09" db="UniProtKB">
        <authorList>
            <consortium name="WormBaseParasite"/>
        </authorList>
    </citation>
    <scope>IDENTIFICATION</scope>
</reference>
<accession>A0A3P7ZQG5</accession>
<feature type="transmembrane region" description="Helical" evidence="1">
    <location>
        <begin position="50"/>
        <end position="68"/>
    </location>
</feature>
<accession>A0A183FS88</accession>
<dbReference type="SUPFAM" id="SSF81321">
    <property type="entry name" value="Family A G protein-coupled receptor-like"/>
    <property type="match status" value="1"/>
</dbReference>
<dbReference type="WBParaSite" id="HPBE_0001078101-mRNA-1">
    <property type="protein sequence ID" value="HPBE_0001078101-mRNA-1"/>
    <property type="gene ID" value="HPBE_0001078101"/>
</dbReference>
<feature type="transmembrane region" description="Helical" evidence="1">
    <location>
        <begin position="80"/>
        <end position="105"/>
    </location>
</feature>
<evidence type="ECO:0000313" key="2">
    <source>
        <dbReference type="EMBL" id="VDO86324.1"/>
    </source>
</evidence>
<dbReference type="EMBL" id="UZAH01026880">
    <property type="protein sequence ID" value="VDO86324.1"/>
    <property type="molecule type" value="Genomic_DNA"/>
</dbReference>
<reference evidence="2 3" key="1">
    <citation type="submission" date="2018-11" db="EMBL/GenBank/DDBJ databases">
        <authorList>
            <consortium name="Pathogen Informatics"/>
        </authorList>
    </citation>
    <scope>NUCLEOTIDE SEQUENCE [LARGE SCALE GENOMIC DNA]</scope>
</reference>
<evidence type="ECO:0000313" key="3">
    <source>
        <dbReference type="Proteomes" id="UP000050761"/>
    </source>
</evidence>
<dbReference type="OrthoDB" id="5876466at2759"/>
<keyword evidence="1" id="KW-1133">Transmembrane helix</keyword>
<name>A0A183FS88_HELPZ</name>
<dbReference type="AlphaFoldDB" id="A0A183FS88"/>
<keyword evidence="1" id="KW-0812">Transmembrane</keyword>
<evidence type="ECO:0000313" key="4">
    <source>
        <dbReference type="WBParaSite" id="HPBE_0001078101-mRNA-1"/>
    </source>
</evidence>
<protein>
    <submittedName>
        <fullName evidence="4">G_PROTEIN_RECEP_F1_2 domain-containing protein</fullName>
    </submittedName>
</protein>
<proteinExistence type="predicted"/>
<dbReference type="Gene3D" id="1.20.1070.10">
    <property type="entry name" value="Rhodopsin 7-helix transmembrane proteins"/>
    <property type="match status" value="1"/>
</dbReference>
<keyword evidence="3" id="KW-1185">Reference proteome</keyword>
<sequence>MLVQLLVGKSFAVQSGQKWLMRITWADRPHFVVKYYCGRKAAFGNSYASFIYGVNIVGYVVGFALTTVSSARQHLTRIRYQLLISVLSIVLISVPNFISLFAQYIGEVADAIAKPSTYLICANSAINIFVYIALYQEFRAEFARIVLRRSAYIVASVTITVSPKRSTNR</sequence>